<protein>
    <submittedName>
        <fullName evidence="2">Uncharacterized protein</fullName>
    </submittedName>
</protein>
<evidence type="ECO:0000313" key="2">
    <source>
        <dbReference type="EMBL" id="KAH7176680.1"/>
    </source>
</evidence>
<keyword evidence="3" id="KW-1185">Reference proteome</keyword>
<comment type="caution">
    <text evidence="2">The sequence shown here is derived from an EMBL/GenBank/DDBJ whole genome shotgun (WGS) entry which is preliminary data.</text>
</comment>
<proteinExistence type="predicted"/>
<keyword evidence="1" id="KW-1133">Transmembrane helix</keyword>
<feature type="transmembrane region" description="Helical" evidence="1">
    <location>
        <begin position="31"/>
        <end position="53"/>
    </location>
</feature>
<sequence length="85" mass="9225">MRRVVILMLGPNVLVGTMVIAERFLGSTLSVRIAFFNAPGASLVSSLALGMLWDPTPRMCWSPAIPPCVRQDKITNTAAVAFFEC</sequence>
<evidence type="ECO:0000256" key="1">
    <source>
        <dbReference type="SAM" id="Phobius"/>
    </source>
</evidence>
<keyword evidence="1" id="KW-0472">Membrane</keyword>
<gene>
    <name evidence="2" type="ORF">EDB81DRAFT_773325</name>
</gene>
<dbReference type="Proteomes" id="UP000738349">
    <property type="component" value="Unassembled WGS sequence"/>
</dbReference>
<reference evidence="2" key="1">
    <citation type="journal article" date="2021" name="Nat. Commun.">
        <title>Genetic determinants of endophytism in the Arabidopsis root mycobiome.</title>
        <authorList>
            <person name="Mesny F."/>
            <person name="Miyauchi S."/>
            <person name="Thiergart T."/>
            <person name="Pickel B."/>
            <person name="Atanasova L."/>
            <person name="Karlsson M."/>
            <person name="Huettel B."/>
            <person name="Barry K.W."/>
            <person name="Haridas S."/>
            <person name="Chen C."/>
            <person name="Bauer D."/>
            <person name="Andreopoulos W."/>
            <person name="Pangilinan J."/>
            <person name="LaButti K."/>
            <person name="Riley R."/>
            <person name="Lipzen A."/>
            <person name="Clum A."/>
            <person name="Drula E."/>
            <person name="Henrissat B."/>
            <person name="Kohler A."/>
            <person name="Grigoriev I.V."/>
            <person name="Martin F.M."/>
            <person name="Hacquard S."/>
        </authorList>
    </citation>
    <scope>NUCLEOTIDE SEQUENCE</scope>
    <source>
        <strain evidence="2">MPI-CAGE-AT-0147</strain>
    </source>
</reference>
<accession>A0A9P9JNE1</accession>
<dbReference type="AlphaFoldDB" id="A0A9P9JNE1"/>
<name>A0A9P9JNE1_9HYPO</name>
<keyword evidence="1" id="KW-0812">Transmembrane</keyword>
<organism evidence="2 3">
    <name type="scientific">Dactylonectria macrodidyma</name>
    <dbReference type="NCBI Taxonomy" id="307937"/>
    <lineage>
        <taxon>Eukaryota</taxon>
        <taxon>Fungi</taxon>
        <taxon>Dikarya</taxon>
        <taxon>Ascomycota</taxon>
        <taxon>Pezizomycotina</taxon>
        <taxon>Sordariomycetes</taxon>
        <taxon>Hypocreomycetidae</taxon>
        <taxon>Hypocreales</taxon>
        <taxon>Nectriaceae</taxon>
        <taxon>Dactylonectria</taxon>
    </lineage>
</organism>
<dbReference type="EMBL" id="JAGMUV010000001">
    <property type="protein sequence ID" value="KAH7176680.1"/>
    <property type="molecule type" value="Genomic_DNA"/>
</dbReference>
<evidence type="ECO:0000313" key="3">
    <source>
        <dbReference type="Proteomes" id="UP000738349"/>
    </source>
</evidence>